<organism evidence="2 3">
    <name type="scientific">Alteromonas marina</name>
    <dbReference type="NCBI Taxonomy" id="203795"/>
    <lineage>
        <taxon>Bacteria</taxon>
        <taxon>Pseudomonadati</taxon>
        <taxon>Pseudomonadota</taxon>
        <taxon>Gammaproteobacteria</taxon>
        <taxon>Alteromonadales</taxon>
        <taxon>Alteromonadaceae</taxon>
        <taxon>Alteromonas/Salinimonas group</taxon>
        <taxon>Alteromonas</taxon>
    </lineage>
</organism>
<keyword evidence="3" id="KW-1185">Reference proteome</keyword>
<evidence type="ECO:0000313" key="2">
    <source>
        <dbReference type="EMBL" id="KHT52394.1"/>
    </source>
</evidence>
<dbReference type="InterPro" id="IPR021879">
    <property type="entry name" value="VC2046_fam"/>
</dbReference>
<dbReference type="Pfam" id="PF11993">
    <property type="entry name" value="VC2046"/>
    <property type="match status" value="1"/>
</dbReference>
<sequence length="188" mass="20882">MSADITSASEQTTIDPSIYWERSGVLARASSEGALFSLYLAMQQHSVAEPFEIEVATSANDNGRSIEAQLASLNHYRRPSLSANESAWENMRVYSSIASKDFENARLFLHMKPLPLAQTDDAKRLPDDVVQNCSLSAQKRLKKQYGNTLKEDNTLLYDILSAQGESRATNESNNKQAQTGWSSFENIA</sequence>
<gene>
    <name evidence="2" type="ORF">RJ41_10500</name>
</gene>
<dbReference type="RefSeq" id="WP_039220286.1">
    <property type="nucleotide sequence ID" value="NZ_JWLW01000017.1"/>
</dbReference>
<evidence type="ECO:0000256" key="1">
    <source>
        <dbReference type="SAM" id="MobiDB-lite"/>
    </source>
</evidence>
<proteinExistence type="predicted"/>
<reference evidence="2 3" key="1">
    <citation type="submission" date="2014-12" db="EMBL/GenBank/DDBJ databases">
        <title>Genome sequencing of Alteromonas marina AD001.</title>
        <authorList>
            <person name="Adrian T.G.S."/>
            <person name="Chan K.G."/>
        </authorList>
    </citation>
    <scope>NUCLEOTIDE SEQUENCE [LARGE SCALE GENOMIC DNA]</scope>
    <source>
        <strain evidence="2 3">AD001</strain>
    </source>
</reference>
<dbReference type="AlphaFoldDB" id="A0A0B3XTU4"/>
<evidence type="ECO:0000313" key="3">
    <source>
        <dbReference type="Proteomes" id="UP000031197"/>
    </source>
</evidence>
<dbReference type="OrthoDB" id="6330693at2"/>
<accession>A0A0B3XTU4</accession>
<feature type="region of interest" description="Disordered" evidence="1">
    <location>
        <begin position="165"/>
        <end position="188"/>
    </location>
</feature>
<dbReference type="Proteomes" id="UP000031197">
    <property type="component" value="Unassembled WGS sequence"/>
</dbReference>
<comment type="caution">
    <text evidence="2">The sequence shown here is derived from an EMBL/GenBank/DDBJ whole genome shotgun (WGS) entry which is preliminary data.</text>
</comment>
<protein>
    <submittedName>
        <fullName evidence="2">Fumarate reductase</fullName>
    </submittedName>
</protein>
<name>A0A0B3XTU4_9ALTE</name>
<dbReference type="EMBL" id="JWLW01000017">
    <property type="protein sequence ID" value="KHT52394.1"/>
    <property type="molecule type" value="Genomic_DNA"/>
</dbReference>